<dbReference type="EMBL" id="CM023481">
    <property type="protein sequence ID" value="KAH6946364.1"/>
    <property type="molecule type" value="Genomic_DNA"/>
</dbReference>
<comment type="caution">
    <text evidence="1">The sequence shown here is derived from an EMBL/GenBank/DDBJ whole genome shotgun (WGS) entry which is preliminary data.</text>
</comment>
<gene>
    <name evidence="1" type="ORF">HPB50_013074</name>
</gene>
<sequence length="107" mass="11494">MALYKYGAFALKKKRGTPTDNLKKNENDVNPNLDLLRANSKPSETTAETTRSTVVADEGLDGVRNLCYRLGNIADNGLGHHAVVDDWLLNQADGGHWVSGGGAERGA</sequence>
<dbReference type="Proteomes" id="UP000821845">
    <property type="component" value="Chromosome 1"/>
</dbReference>
<reference evidence="1" key="1">
    <citation type="submission" date="2020-05" db="EMBL/GenBank/DDBJ databases">
        <title>Large-scale comparative analyses of tick genomes elucidate their genetic diversity and vector capacities.</title>
        <authorList>
            <person name="Jia N."/>
            <person name="Wang J."/>
            <person name="Shi W."/>
            <person name="Du L."/>
            <person name="Sun Y."/>
            <person name="Zhan W."/>
            <person name="Jiang J."/>
            <person name="Wang Q."/>
            <person name="Zhang B."/>
            <person name="Ji P."/>
            <person name="Sakyi L.B."/>
            <person name="Cui X."/>
            <person name="Yuan T."/>
            <person name="Jiang B."/>
            <person name="Yang W."/>
            <person name="Lam T.T.-Y."/>
            <person name="Chang Q."/>
            <person name="Ding S."/>
            <person name="Wang X."/>
            <person name="Zhu J."/>
            <person name="Ruan X."/>
            <person name="Zhao L."/>
            <person name="Wei J."/>
            <person name="Que T."/>
            <person name="Du C."/>
            <person name="Cheng J."/>
            <person name="Dai P."/>
            <person name="Han X."/>
            <person name="Huang E."/>
            <person name="Gao Y."/>
            <person name="Liu J."/>
            <person name="Shao H."/>
            <person name="Ye R."/>
            <person name="Li L."/>
            <person name="Wei W."/>
            <person name="Wang X."/>
            <person name="Wang C."/>
            <person name="Yang T."/>
            <person name="Huo Q."/>
            <person name="Li W."/>
            <person name="Guo W."/>
            <person name="Chen H."/>
            <person name="Zhou L."/>
            <person name="Ni X."/>
            <person name="Tian J."/>
            <person name="Zhou Y."/>
            <person name="Sheng Y."/>
            <person name="Liu T."/>
            <person name="Pan Y."/>
            <person name="Xia L."/>
            <person name="Li J."/>
            <person name="Zhao F."/>
            <person name="Cao W."/>
        </authorList>
    </citation>
    <scope>NUCLEOTIDE SEQUENCE</scope>
    <source>
        <strain evidence="1">Hyas-2018</strain>
    </source>
</reference>
<name>A0ACB7TJN6_HYAAI</name>
<evidence type="ECO:0000313" key="2">
    <source>
        <dbReference type="Proteomes" id="UP000821845"/>
    </source>
</evidence>
<proteinExistence type="predicted"/>
<protein>
    <submittedName>
        <fullName evidence="1">Uncharacterized protein</fullName>
    </submittedName>
</protein>
<organism evidence="1 2">
    <name type="scientific">Hyalomma asiaticum</name>
    <name type="common">Tick</name>
    <dbReference type="NCBI Taxonomy" id="266040"/>
    <lineage>
        <taxon>Eukaryota</taxon>
        <taxon>Metazoa</taxon>
        <taxon>Ecdysozoa</taxon>
        <taxon>Arthropoda</taxon>
        <taxon>Chelicerata</taxon>
        <taxon>Arachnida</taxon>
        <taxon>Acari</taxon>
        <taxon>Parasitiformes</taxon>
        <taxon>Ixodida</taxon>
        <taxon>Ixodoidea</taxon>
        <taxon>Ixodidae</taxon>
        <taxon>Hyalomminae</taxon>
        <taxon>Hyalomma</taxon>
    </lineage>
</organism>
<accession>A0ACB7TJN6</accession>
<keyword evidence="2" id="KW-1185">Reference proteome</keyword>
<evidence type="ECO:0000313" key="1">
    <source>
        <dbReference type="EMBL" id="KAH6946364.1"/>
    </source>
</evidence>